<evidence type="ECO:0000256" key="4">
    <source>
        <dbReference type="ARBA" id="ARBA00022771"/>
    </source>
</evidence>
<evidence type="ECO:0000256" key="7">
    <source>
        <dbReference type="ARBA" id="ARBA00023159"/>
    </source>
</evidence>
<dbReference type="Pfam" id="PF00382">
    <property type="entry name" value="TFIIB"/>
    <property type="match status" value="2"/>
</dbReference>
<keyword evidence="15" id="KW-1185">Reference proteome</keyword>
<feature type="domain" description="TFIIB-type" evidence="13">
    <location>
        <begin position="3"/>
        <end position="34"/>
    </location>
</feature>
<dbReference type="GO" id="GO:0008270">
    <property type="term" value="F:zinc ion binding"/>
    <property type="evidence" value="ECO:0007669"/>
    <property type="project" value="UniProtKB-KW"/>
</dbReference>
<evidence type="ECO:0000256" key="5">
    <source>
        <dbReference type="ARBA" id="ARBA00022833"/>
    </source>
</evidence>
<dbReference type="GO" id="GO:0070897">
    <property type="term" value="P:transcription preinitiation complex assembly"/>
    <property type="evidence" value="ECO:0007669"/>
    <property type="project" value="InterPro"/>
</dbReference>
<dbReference type="InterPro" id="IPR013763">
    <property type="entry name" value="Cyclin-like_dom"/>
</dbReference>
<dbReference type="GO" id="GO:0000995">
    <property type="term" value="F:RNA polymerase III general transcription initiation factor activity"/>
    <property type="evidence" value="ECO:0007669"/>
    <property type="project" value="TreeGrafter"/>
</dbReference>
<feature type="compositionally biased region" description="Basic and acidic residues" evidence="12">
    <location>
        <begin position="383"/>
        <end position="402"/>
    </location>
</feature>
<dbReference type="PROSITE" id="PS51134">
    <property type="entry name" value="ZF_TFIIB"/>
    <property type="match status" value="1"/>
</dbReference>
<comment type="subcellular location">
    <subcellularLocation>
        <location evidence="1">Nucleus</location>
    </subcellularLocation>
</comment>
<accession>A0A427XG60</accession>
<dbReference type="InterPro" id="IPR000812">
    <property type="entry name" value="TFIIB"/>
</dbReference>
<evidence type="ECO:0000313" key="14">
    <source>
        <dbReference type="EMBL" id="RSH77812.1"/>
    </source>
</evidence>
<keyword evidence="3" id="KW-0479">Metal-binding</keyword>
<name>A0A427XG60_9TREE</name>
<keyword evidence="7" id="KW-0010">Activator</keyword>
<feature type="compositionally biased region" description="Basic and acidic residues" evidence="12">
    <location>
        <begin position="557"/>
        <end position="577"/>
    </location>
</feature>
<dbReference type="Gene3D" id="1.10.472.10">
    <property type="entry name" value="Cyclin-like"/>
    <property type="match status" value="2"/>
</dbReference>
<dbReference type="SMART" id="SM00385">
    <property type="entry name" value="CYCLIN"/>
    <property type="match status" value="2"/>
</dbReference>
<dbReference type="InterPro" id="IPR011665">
    <property type="entry name" value="BRF1_TBP-bd_dom"/>
</dbReference>
<dbReference type="GO" id="GO:0000126">
    <property type="term" value="C:transcription factor TFIIIB complex"/>
    <property type="evidence" value="ECO:0007669"/>
    <property type="project" value="TreeGrafter"/>
</dbReference>
<dbReference type="PANTHER" id="PTHR11618:SF4">
    <property type="entry name" value="TRANSCRIPTION FACTOR IIIB 90 KDA SUBUNIT"/>
    <property type="match status" value="1"/>
</dbReference>
<keyword evidence="8" id="KW-0804">Transcription</keyword>
<evidence type="ECO:0000256" key="1">
    <source>
        <dbReference type="ARBA" id="ARBA00004123"/>
    </source>
</evidence>
<dbReference type="AlphaFoldDB" id="A0A427XG60"/>
<protein>
    <recommendedName>
        <fullName evidence="10">B-related factor 1</fullName>
    </recommendedName>
</protein>
<evidence type="ECO:0000259" key="13">
    <source>
        <dbReference type="PROSITE" id="PS51134"/>
    </source>
</evidence>
<dbReference type="GO" id="GO:0005634">
    <property type="term" value="C:nucleus"/>
    <property type="evidence" value="ECO:0007669"/>
    <property type="project" value="UniProtKB-SubCell"/>
</dbReference>
<dbReference type="Gene3D" id="2.20.25.10">
    <property type="match status" value="1"/>
</dbReference>
<dbReference type="CDD" id="cd20553">
    <property type="entry name" value="CYCLIN_TFIIIB90_rpt1"/>
    <property type="match status" value="1"/>
</dbReference>
<dbReference type="Proteomes" id="UP000279236">
    <property type="component" value="Unassembled WGS sequence"/>
</dbReference>
<dbReference type="FunFam" id="1.10.472.10:FF:000002">
    <property type="entry name" value="Transcription factor IIIB 90 kDa subunit"/>
    <property type="match status" value="1"/>
</dbReference>
<feature type="compositionally biased region" description="Basic and acidic residues" evidence="12">
    <location>
        <begin position="294"/>
        <end position="313"/>
    </location>
</feature>
<evidence type="ECO:0000256" key="6">
    <source>
        <dbReference type="ARBA" id="ARBA00023015"/>
    </source>
</evidence>
<keyword evidence="6" id="KW-0805">Transcription regulation</keyword>
<evidence type="ECO:0000256" key="12">
    <source>
        <dbReference type="SAM" id="MobiDB-lite"/>
    </source>
</evidence>
<dbReference type="InterPro" id="IPR036915">
    <property type="entry name" value="Cyclin-like_sf"/>
</dbReference>
<dbReference type="InterPro" id="IPR013150">
    <property type="entry name" value="TFIIB_cyclin"/>
</dbReference>
<feature type="compositionally biased region" description="Acidic residues" evidence="12">
    <location>
        <begin position="340"/>
        <end position="360"/>
    </location>
</feature>
<comment type="caution">
    <text evidence="14">The sequence shown here is derived from an EMBL/GenBank/DDBJ whole genome shotgun (WGS) entry which is preliminary data.</text>
</comment>
<dbReference type="Pfam" id="PF07741">
    <property type="entry name" value="BRF1"/>
    <property type="match status" value="1"/>
</dbReference>
<dbReference type="PANTHER" id="PTHR11618">
    <property type="entry name" value="TRANSCRIPTION INITIATION FACTOR IIB-RELATED"/>
    <property type="match status" value="1"/>
</dbReference>
<dbReference type="SUPFAM" id="SSF57783">
    <property type="entry name" value="Zinc beta-ribbon"/>
    <property type="match status" value="1"/>
</dbReference>
<proteinExistence type="inferred from homology"/>
<dbReference type="GO" id="GO:0001006">
    <property type="term" value="F:RNA polymerase III type 3 promoter sequence-specific DNA binding"/>
    <property type="evidence" value="ECO:0007669"/>
    <property type="project" value="TreeGrafter"/>
</dbReference>
<evidence type="ECO:0000256" key="9">
    <source>
        <dbReference type="ARBA" id="ARBA00023242"/>
    </source>
</evidence>
<feature type="compositionally biased region" description="Acidic residues" evidence="12">
    <location>
        <begin position="403"/>
        <end position="430"/>
    </location>
</feature>
<dbReference type="Gene3D" id="1.20.5.650">
    <property type="entry name" value="Single helix bin"/>
    <property type="match status" value="1"/>
</dbReference>
<feature type="compositionally biased region" description="Acidic residues" evidence="12">
    <location>
        <begin position="646"/>
        <end position="655"/>
    </location>
</feature>
<evidence type="ECO:0000256" key="3">
    <source>
        <dbReference type="ARBA" id="ARBA00022723"/>
    </source>
</evidence>
<dbReference type="InterPro" id="IPR013137">
    <property type="entry name" value="Znf_TFIIB"/>
</dbReference>
<keyword evidence="4 11" id="KW-0863">Zinc-finger</keyword>
<comment type="similarity">
    <text evidence="2">Belongs to the TFIIB family.</text>
</comment>
<evidence type="ECO:0000256" key="8">
    <source>
        <dbReference type="ARBA" id="ARBA00023163"/>
    </source>
</evidence>
<feature type="region of interest" description="Disordered" evidence="12">
    <location>
        <begin position="557"/>
        <end position="600"/>
    </location>
</feature>
<sequence>MAPPRVCPGCKSSDIKTDYSAGNAVCQNCGLELEQGILVSEIGFAEGSGGRVHVQGTFVSHGSTGGIRGNGASVEHIKEEGRKRIQLICSQMGILPSVQRGAQRFYSLAVDNKFNRGRRTDYVVASCIYLFSRFEKDALMLIDFSERLQINVYELGATYLKLRSALNLDQILPEIDPAVYNIRFANRLDFGNQASVVARDASRLVKRFKADWMTSGRRPAGICGACLVIAARMSDFLRTPEEVAQVVKVSPLTIKKRLVEFAQTAAATKTVEEWRSLTDADLETPDQAELPPIMKKEKERLEKERIKREREETAGAEAAENATPTPKRQKRKADNALQDAADDVDGEDGVAGEDGEDETMDPLSKEDYVVDIQKAGDNSTDAKAVRAREKRQLLSSMRKADGKDDDDDDEEELVAIADEDGQEDEDDTAADDNPAVFGGFRNIPAPPDWSDKKAVYAYIEEHFFHDQDALYGGNKPALHARIDRWLQGRTAEEVIGEMRRVEWAHHEREWFAKHHHESQFEDLDDDELDMYWVMDDDERQARARMWLSHNGKWLEEDKERQEKKAAYNRAHGIDPNKPKSKKRRTGAGPARKGPFPSARDAIDSFATQKKFSSRINMDAIRKLGSGSMALPRASQYAGLQSMGDDDKSDDGDEGYYNEKYDDKADYEEDDE</sequence>
<dbReference type="STRING" id="105984.A0A427XG60"/>
<dbReference type="EMBL" id="RSCE01000014">
    <property type="protein sequence ID" value="RSH77812.1"/>
    <property type="molecule type" value="Genomic_DNA"/>
</dbReference>
<evidence type="ECO:0000313" key="15">
    <source>
        <dbReference type="Proteomes" id="UP000279236"/>
    </source>
</evidence>
<dbReference type="GO" id="GO:0097550">
    <property type="term" value="C:transcription preinitiation complex"/>
    <property type="evidence" value="ECO:0007669"/>
    <property type="project" value="TreeGrafter"/>
</dbReference>
<feature type="region of interest" description="Disordered" evidence="12">
    <location>
        <begin position="634"/>
        <end position="671"/>
    </location>
</feature>
<dbReference type="GO" id="GO:0006384">
    <property type="term" value="P:transcription initiation at RNA polymerase III promoter"/>
    <property type="evidence" value="ECO:0007669"/>
    <property type="project" value="UniProtKB-ARBA"/>
</dbReference>
<reference evidence="14 15" key="1">
    <citation type="submission" date="2018-11" db="EMBL/GenBank/DDBJ databases">
        <title>Genome sequence of Apiotrichum porosum DSM 27194.</title>
        <authorList>
            <person name="Aliyu H."/>
            <person name="Gorte O."/>
            <person name="Ochsenreither K."/>
        </authorList>
    </citation>
    <scope>NUCLEOTIDE SEQUENCE [LARGE SCALE GENOMIC DNA]</scope>
    <source>
        <strain evidence="14 15">DSM 27194</strain>
    </source>
</reference>
<evidence type="ECO:0000256" key="2">
    <source>
        <dbReference type="ARBA" id="ARBA00010857"/>
    </source>
</evidence>
<dbReference type="FunFam" id="1.10.472.10:FF:000007">
    <property type="entry name" value="Transcription factor IIIB 90 kDa subunit"/>
    <property type="match status" value="1"/>
</dbReference>
<feature type="region of interest" description="Disordered" evidence="12">
    <location>
        <begin position="278"/>
        <end position="431"/>
    </location>
</feature>
<keyword evidence="9" id="KW-0539">Nucleus</keyword>
<dbReference type="CDD" id="cd20554">
    <property type="entry name" value="CYCLIN_TFIIIB90_rpt2"/>
    <property type="match status" value="1"/>
</dbReference>
<organism evidence="14 15">
    <name type="scientific">Apiotrichum porosum</name>
    <dbReference type="NCBI Taxonomy" id="105984"/>
    <lineage>
        <taxon>Eukaryota</taxon>
        <taxon>Fungi</taxon>
        <taxon>Dikarya</taxon>
        <taxon>Basidiomycota</taxon>
        <taxon>Agaricomycotina</taxon>
        <taxon>Tremellomycetes</taxon>
        <taxon>Trichosporonales</taxon>
        <taxon>Trichosporonaceae</taxon>
        <taxon>Apiotrichum</taxon>
    </lineage>
</organism>
<dbReference type="OrthoDB" id="511529at2759"/>
<dbReference type="GeneID" id="39587415"/>
<dbReference type="RefSeq" id="XP_028472959.1">
    <property type="nucleotide sequence ID" value="XM_028618592.1"/>
</dbReference>
<keyword evidence="5" id="KW-0862">Zinc</keyword>
<evidence type="ECO:0000256" key="10">
    <source>
        <dbReference type="ARBA" id="ARBA00031009"/>
    </source>
</evidence>
<gene>
    <name evidence="14" type="primary">BRF1</name>
    <name evidence="14" type="ORF">EHS24_002872</name>
</gene>
<dbReference type="GO" id="GO:0017025">
    <property type="term" value="F:TBP-class protein binding"/>
    <property type="evidence" value="ECO:0007669"/>
    <property type="project" value="InterPro"/>
</dbReference>
<evidence type="ECO:0000256" key="11">
    <source>
        <dbReference type="PROSITE-ProRule" id="PRU00469"/>
    </source>
</evidence>
<dbReference type="Pfam" id="PF08271">
    <property type="entry name" value="Zn_Ribbon_TF"/>
    <property type="match status" value="1"/>
</dbReference>
<dbReference type="SUPFAM" id="SSF47954">
    <property type="entry name" value="Cyclin-like"/>
    <property type="match status" value="2"/>
</dbReference>